<dbReference type="AlphaFoldDB" id="A0A0S7BP99"/>
<dbReference type="Pfam" id="PF07690">
    <property type="entry name" value="MFS_1"/>
    <property type="match status" value="1"/>
</dbReference>
<dbReference type="SUPFAM" id="SSF103473">
    <property type="entry name" value="MFS general substrate transporter"/>
    <property type="match status" value="1"/>
</dbReference>
<dbReference type="STRING" id="360412.LARV_03429"/>
<dbReference type="PANTHER" id="PTHR43266:SF2">
    <property type="entry name" value="MAJOR FACILITATOR SUPERFAMILY (MFS) PROFILE DOMAIN-CONTAINING PROTEIN"/>
    <property type="match status" value="1"/>
</dbReference>
<name>A0A0S7BP99_9CHLR</name>
<evidence type="ECO:0000256" key="6">
    <source>
        <dbReference type="ARBA" id="ARBA00023136"/>
    </source>
</evidence>
<sequence>MKVNFKFKGMKKFSCIWASQFLSVFGSGLTRFGVIIWAYQQTGSATSLSLLSFFATLPYVLISPLAGALVDRWDRRRVLIFSDLAAGAVTLGLLLLFLGGHLQIWHLYLSEALLSLFGAFQDPAFESSVTLLVPTDQLTRANGMLSVATNGSRIFAPVMGGLLVNWIGLGGIMGIDLATCLAATLVLAFLSIPRPVTAQSNTPDNRQLWQNMAFGFRYIHQHSGLQGILLIFCGVNLFAALTYFGVMPAMILARSGGNELALSTVQAVLGAGGVVGGVLISLHGGPKNRVNGFLFTNGISFLMGDFLFAVSRSIPVWVLAALVSSLFIPYIVSCYQALWQSLVPADVQGRVFAAKNMVQVGSMPLAYLVAGPLADNVFEPAMQPGGSLAGIFGPLVGSGPGAGMGLMFLGTCVMGVTISIIGYLSPSIRNLEKSV</sequence>
<evidence type="ECO:0000256" key="5">
    <source>
        <dbReference type="ARBA" id="ARBA00022989"/>
    </source>
</evidence>
<reference evidence="8" key="1">
    <citation type="submission" date="2015-07" db="EMBL/GenBank/DDBJ databases">
        <title>Draft Genome Sequences of Anaerolinea thermolimosa IMO-1, Bellilinea caldifistulae GOMI-1, Leptolinea tardivitalis YMTK-2, Levilinea saccharolytica KIBI-1,Longilinea arvoryzae KOME-1, Previously Described as Members of the Anaerolineaceae (Chloroflexi).</title>
        <authorList>
            <person name="Sekiguchi Y."/>
            <person name="Ohashi A."/>
            <person name="Matsuura N."/>
            <person name="Tourlousse M.D."/>
        </authorList>
    </citation>
    <scope>NUCLEOTIDE SEQUENCE [LARGE SCALE GENOMIC DNA]</scope>
    <source>
        <strain evidence="8">KOME-1</strain>
    </source>
</reference>
<protein>
    <submittedName>
        <fullName evidence="8">Arabinose efflux permease</fullName>
    </submittedName>
</protein>
<evidence type="ECO:0000256" key="3">
    <source>
        <dbReference type="ARBA" id="ARBA00022475"/>
    </source>
</evidence>
<feature type="transmembrane region" description="Helical" evidence="7">
    <location>
        <begin position="227"/>
        <end position="254"/>
    </location>
</feature>
<keyword evidence="9" id="KW-1185">Reference proteome</keyword>
<evidence type="ECO:0000313" key="8">
    <source>
        <dbReference type="EMBL" id="GAP15637.1"/>
    </source>
</evidence>
<dbReference type="EMBL" id="DF967972">
    <property type="protein sequence ID" value="GAP15637.1"/>
    <property type="molecule type" value="Genomic_DNA"/>
</dbReference>
<organism evidence="8">
    <name type="scientific">Longilinea arvoryzae</name>
    <dbReference type="NCBI Taxonomy" id="360412"/>
    <lineage>
        <taxon>Bacteria</taxon>
        <taxon>Bacillati</taxon>
        <taxon>Chloroflexota</taxon>
        <taxon>Anaerolineae</taxon>
        <taxon>Anaerolineales</taxon>
        <taxon>Anaerolineaceae</taxon>
        <taxon>Longilinea</taxon>
    </lineage>
</organism>
<evidence type="ECO:0000256" key="2">
    <source>
        <dbReference type="ARBA" id="ARBA00022448"/>
    </source>
</evidence>
<gene>
    <name evidence="8" type="ORF">LARV_03429</name>
</gene>
<keyword evidence="3" id="KW-1003">Cell membrane</keyword>
<feature type="transmembrane region" description="Helical" evidence="7">
    <location>
        <begin position="292"/>
        <end position="310"/>
    </location>
</feature>
<feature type="transmembrane region" description="Helical" evidence="7">
    <location>
        <begin position="78"/>
        <end position="99"/>
    </location>
</feature>
<accession>A0A0S7BP99</accession>
<feature type="transmembrane region" description="Helical" evidence="7">
    <location>
        <begin position="21"/>
        <end position="39"/>
    </location>
</feature>
<dbReference type="GO" id="GO:0022857">
    <property type="term" value="F:transmembrane transporter activity"/>
    <property type="evidence" value="ECO:0007669"/>
    <property type="project" value="InterPro"/>
</dbReference>
<evidence type="ECO:0000256" key="7">
    <source>
        <dbReference type="SAM" id="Phobius"/>
    </source>
</evidence>
<evidence type="ECO:0000313" key="9">
    <source>
        <dbReference type="Proteomes" id="UP000055060"/>
    </source>
</evidence>
<dbReference type="InterPro" id="IPR036259">
    <property type="entry name" value="MFS_trans_sf"/>
</dbReference>
<evidence type="ECO:0000256" key="4">
    <source>
        <dbReference type="ARBA" id="ARBA00022692"/>
    </source>
</evidence>
<keyword evidence="5 7" id="KW-1133">Transmembrane helix</keyword>
<feature type="transmembrane region" description="Helical" evidence="7">
    <location>
        <begin position="166"/>
        <end position="190"/>
    </location>
</feature>
<dbReference type="InterPro" id="IPR011701">
    <property type="entry name" value="MFS"/>
</dbReference>
<feature type="transmembrane region" description="Helical" evidence="7">
    <location>
        <begin position="402"/>
        <end position="424"/>
    </location>
</feature>
<feature type="transmembrane region" description="Helical" evidence="7">
    <location>
        <begin position="45"/>
        <end position="66"/>
    </location>
</feature>
<comment type="subcellular location">
    <subcellularLocation>
        <location evidence="1">Cell membrane</location>
        <topology evidence="1">Multi-pass membrane protein</topology>
    </subcellularLocation>
</comment>
<keyword evidence="2" id="KW-0813">Transport</keyword>
<dbReference type="Gene3D" id="1.20.1250.20">
    <property type="entry name" value="MFS general substrate transporter like domains"/>
    <property type="match status" value="1"/>
</dbReference>
<dbReference type="GO" id="GO:0005886">
    <property type="term" value="C:plasma membrane"/>
    <property type="evidence" value="ECO:0007669"/>
    <property type="project" value="UniProtKB-SubCell"/>
</dbReference>
<proteinExistence type="predicted"/>
<evidence type="ECO:0000256" key="1">
    <source>
        <dbReference type="ARBA" id="ARBA00004651"/>
    </source>
</evidence>
<feature type="transmembrane region" description="Helical" evidence="7">
    <location>
        <begin position="316"/>
        <end position="339"/>
    </location>
</feature>
<dbReference type="RefSeq" id="WP_172797911.1">
    <property type="nucleotide sequence ID" value="NZ_DF967972.1"/>
</dbReference>
<feature type="transmembrane region" description="Helical" evidence="7">
    <location>
        <begin position="260"/>
        <end position="280"/>
    </location>
</feature>
<keyword evidence="4 7" id="KW-0812">Transmembrane</keyword>
<dbReference type="PANTHER" id="PTHR43266">
    <property type="entry name" value="MACROLIDE-EFFLUX PROTEIN"/>
    <property type="match status" value="1"/>
</dbReference>
<dbReference type="Proteomes" id="UP000055060">
    <property type="component" value="Unassembled WGS sequence"/>
</dbReference>
<dbReference type="CDD" id="cd06173">
    <property type="entry name" value="MFS_MefA_like"/>
    <property type="match status" value="1"/>
</dbReference>
<feature type="transmembrane region" description="Helical" evidence="7">
    <location>
        <begin position="351"/>
        <end position="370"/>
    </location>
</feature>
<keyword evidence="6 7" id="KW-0472">Membrane</keyword>